<dbReference type="GO" id="GO:0006508">
    <property type="term" value="P:proteolysis"/>
    <property type="evidence" value="ECO:0007669"/>
    <property type="project" value="TreeGrafter"/>
</dbReference>
<dbReference type="GO" id="GO:0046872">
    <property type="term" value="F:metal ion binding"/>
    <property type="evidence" value="ECO:0007669"/>
    <property type="project" value="UniProtKB-KW"/>
</dbReference>
<dbReference type="GO" id="GO:0005829">
    <property type="term" value="C:cytosol"/>
    <property type="evidence" value="ECO:0007669"/>
    <property type="project" value="TreeGrafter"/>
</dbReference>
<evidence type="ECO:0000256" key="5">
    <source>
        <dbReference type="ARBA" id="ARBA00023211"/>
    </source>
</evidence>
<evidence type="ECO:0000313" key="7">
    <source>
        <dbReference type="EMBL" id="GAG33543.1"/>
    </source>
</evidence>
<name>X0XA56_9ZZZZ</name>
<proteinExistence type="inferred from homology"/>
<dbReference type="InterPro" id="IPR052433">
    <property type="entry name" value="X-Pro_dipept-like"/>
</dbReference>
<evidence type="ECO:0000256" key="2">
    <source>
        <dbReference type="ARBA" id="ARBA00008766"/>
    </source>
</evidence>
<gene>
    <name evidence="7" type="ORF">S01H1_66808</name>
</gene>
<protein>
    <recommendedName>
        <fullName evidence="6">Peptidase M24 domain-containing protein</fullName>
    </recommendedName>
</protein>
<evidence type="ECO:0000256" key="4">
    <source>
        <dbReference type="ARBA" id="ARBA00022801"/>
    </source>
</evidence>
<dbReference type="SUPFAM" id="SSF55920">
    <property type="entry name" value="Creatinase/aminopeptidase"/>
    <property type="match status" value="1"/>
</dbReference>
<dbReference type="PANTHER" id="PTHR43226">
    <property type="entry name" value="XAA-PRO AMINOPEPTIDASE 3"/>
    <property type="match status" value="1"/>
</dbReference>
<dbReference type="EMBL" id="BARS01044192">
    <property type="protein sequence ID" value="GAG33543.1"/>
    <property type="molecule type" value="Genomic_DNA"/>
</dbReference>
<dbReference type="GO" id="GO:0004177">
    <property type="term" value="F:aminopeptidase activity"/>
    <property type="evidence" value="ECO:0007669"/>
    <property type="project" value="TreeGrafter"/>
</dbReference>
<keyword evidence="3" id="KW-0479">Metal-binding</keyword>
<evidence type="ECO:0000259" key="6">
    <source>
        <dbReference type="Pfam" id="PF00557"/>
    </source>
</evidence>
<feature type="domain" description="Peptidase M24" evidence="6">
    <location>
        <begin position="1"/>
        <end position="228"/>
    </location>
</feature>
<reference evidence="7" key="1">
    <citation type="journal article" date="2014" name="Front. Microbiol.">
        <title>High frequency of phylogenetically diverse reductive dehalogenase-homologous genes in deep subseafloor sedimentary metagenomes.</title>
        <authorList>
            <person name="Kawai M."/>
            <person name="Futagami T."/>
            <person name="Toyoda A."/>
            <person name="Takaki Y."/>
            <person name="Nishi S."/>
            <person name="Hori S."/>
            <person name="Arai W."/>
            <person name="Tsubouchi T."/>
            <person name="Morono Y."/>
            <person name="Uchiyama I."/>
            <person name="Ito T."/>
            <person name="Fujiyama A."/>
            <person name="Inagaki F."/>
            <person name="Takami H."/>
        </authorList>
    </citation>
    <scope>NUCLEOTIDE SEQUENCE</scope>
    <source>
        <strain evidence="7">Expedition CK06-06</strain>
    </source>
</reference>
<keyword evidence="4" id="KW-0378">Hydrolase</keyword>
<keyword evidence="5" id="KW-0464">Manganese</keyword>
<dbReference type="AlphaFoldDB" id="X0XA56"/>
<accession>X0XA56</accession>
<feature type="non-terminal residue" evidence="7">
    <location>
        <position position="249"/>
    </location>
</feature>
<evidence type="ECO:0000256" key="1">
    <source>
        <dbReference type="ARBA" id="ARBA00001936"/>
    </source>
</evidence>
<feature type="non-terminal residue" evidence="7">
    <location>
        <position position="1"/>
    </location>
</feature>
<dbReference type="Gene3D" id="3.90.230.10">
    <property type="entry name" value="Creatinase/methionine aminopeptidase superfamily"/>
    <property type="match status" value="1"/>
</dbReference>
<comment type="cofactor">
    <cofactor evidence="1">
        <name>Mn(2+)</name>
        <dbReference type="ChEBI" id="CHEBI:29035"/>
    </cofactor>
</comment>
<organism evidence="7">
    <name type="scientific">marine sediment metagenome</name>
    <dbReference type="NCBI Taxonomy" id="412755"/>
    <lineage>
        <taxon>unclassified sequences</taxon>
        <taxon>metagenomes</taxon>
        <taxon>ecological metagenomes</taxon>
    </lineage>
</organism>
<dbReference type="InterPro" id="IPR001131">
    <property type="entry name" value="Peptidase_M24B_aminopep-P_CS"/>
</dbReference>
<comment type="caution">
    <text evidence="7">The sequence shown here is derived from an EMBL/GenBank/DDBJ whole genome shotgun (WGS) entry which is preliminary data.</text>
</comment>
<dbReference type="PANTHER" id="PTHR43226:SF4">
    <property type="entry name" value="XAA-PRO AMINOPEPTIDASE 3"/>
    <property type="match status" value="1"/>
</dbReference>
<comment type="similarity">
    <text evidence="2">Belongs to the peptidase M24B family.</text>
</comment>
<dbReference type="PROSITE" id="PS00491">
    <property type="entry name" value="PROLINE_PEPTIDASE"/>
    <property type="match status" value="1"/>
</dbReference>
<evidence type="ECO:0000256" key="3">
    <source>
        <dbReference type="ARBA" id="ARBA00022723"/>
    </source>
</evidence>
<dbReference type="InterPro" id="IPR000994">
    <property type="entry name" value="Pept_M24"/>
</dbReference>
<dbReference type="InterPro" id="IPR036005">
    <property type="entry name" value="Creatinase/aminopeptidase-like"/>
</dbReference>
<dbReference type="Pfam" id="PF00557">
    <property type="entry name" value="Peptidase_M24"/>
    <property type="match status" value="1"/>
</dbReference>
<sequence>EEMERALDVSYEMYTTAMKMARSGVYEREIVGRMEGIALSAGCHMAFPIILTVNGQTLHNHYHGNMLEKGRLVVCDSGAESPMHYASDITRTIPVDGEFTERQKEIYEIVLETQMTAIQSIKPNLNYRDIHIQAAKTIASGLKDVGLIKGDVDEAVKNGVHAMFFPHGLGHQIGLDVHDMEDLGENFVGYDEKFERSEQFGLAYLRFAKELQAGFVVTVEPGIYFIPALIDKWRAENKFPEFIDYDKAE</sequence>